<dbReference type="InterPro" id="IPR018755">
    <property type="entry name" value="Phage_Mu_Gp48"/>
</dbReference>
<dbReference type="AlphaFoldDB" id="A0A396SP85"/>
<dbReference type="EMBL" id="QOCV01000011">
    <property type="protein sequence ID" value="RHW53722.1"/>
    <property type="molecule type" value="Genomic_DNA"/>
</dbReference>
<protein>
    <recommendedName>
        <fullName evidence="3">DUF2313 domain-containing protein</fullName>
    </recommendedName>
</protein>
<evidence type="ECO:0000313" key="1">
    <source>
        <dbReference type="EMBL" id="RHW53722.1"/>
    </source>
</evidence>
<evidence type="ECO:0000313" key="2">
    <source>
        <dbReference type="Proteomes" id="UP000265862"/>
    </source>
</evidence>
<accession>A0A396SP85</accession>
<evidence type="ECO:0008006" key="3">
    <source>
        <dbReference type="Google" id="ProtNLM"/>
    </source>
</evidence>
<reference evidence="1 2" key="1">
    <citation type="submission" date="2018-07" db="EMBL/GenBank/DDBJ databases">
        <title>Genome sequences of six Lactobacillus spp. isolated from bumble bee guts.</title>
        <authorList>
            <person name="Motta E.V.S."/>
            <person name="Moran N.A."/>
        </authorList>
    </citation>
    <scope>NUCLEOTIDE SEQUENCE [LARGE SCALE GENOMIC DNA]</scope>
    <source>
        <strain evidence="1 2">OCC3</strain>
    </source>
</reference>
<gene>
    <name evidence="1" type="ORF">DS835_07220</name>
</gene>
<comment type="caution">
    <text evidence="1">The sequence shown here is derived from an EMBL/GenBank/DDBJ whole genome shotgun (WGS) entry which is preliminary data.</text>
</comment>
<sequence length="184" mass="20827">MSNNLMNYLPDYYNDVYEMGAIMHTQGGALDRAESEQLRVLLNQFVTQTDAKGVSVFEDQVGIKPASSDTLQMRQNKVLMRLLPPRPITIRYIRELFATLKIPATIRADYPKRDAIIEAKSAEINGKQIENIKYLLNVYLPANIIYEIRVALNKAQITNNIKIGVGTWSRADVTVQANLSQIKN</sequence>
<name>A0A396SP85_9LACO</name>
<proteinExistence type="predicted"/>
<organism evidence="1 2">
    <name type="scientific">Lactobacillus bombicola</name>
    <dbReference type="NCBI Taxonomy" id="1505723"/>
    <lineage>
        <taxon>Bacteria</taxon>
        <taxon>Bacillati</taxon>
        <taxon>Bacillota</taxon>
        <taxon>Bacilli</taxon>
        <taxon>Lactobacillales</taxon>
        <taxon>Lactobacillaceae</taxon>
        <taxon>Lactobacillus</taxon>
    </lineage>
</organism>
<dbReference type="Proteomes" id="UP000265862">
    <property type="component" value="Unassembled WGS sequence"/>
</dbReference>
<dbReference type="Pfam" id="PF10076">
    <property type="entry name" value="Phage_Mu_Gp48"/>
    <property type="match status" value="1"/>
</dbReference>
<dbReference type="RefSeq" id="WP_118898240.1">
    <property type="nucleotide sequence ID" value="NZ_QOCV01000011.1"/>
</dbReference>